<organism evidence="2 3">
    <name type="scientific">Eumeta variegata</name>
    <name type="common">Bagworm moth</name>
    <name type="synonym">Eumeta japonica</name>
    <dbReference type="NCBI Taxonomy" id="151549"/>
    <lineage>
        <taxon>Eukaryota</taxon>
        <taxon>Metazoa</taxon>
        <taxon>Ecdysozoa</taxon>
        <taxon>Arthropoda</taxon>
        <taxon>Hexapoda</taxon>
        <taxon>Insecta</taxon>
        <taxon>Pterygota</taxon>
        <taxon>Neoptera</taxon>
        <taxon>Endopterygota</taxon>
        <taxon>Lepidoptera</taxon>
        <taxon>Glossata</taxon>
        <taxon>Ditrysia</taxon>
        <taxon>Tineoidea</taxon>
        <taxon>Psychidae</taxon>
        <taxon>Oiketicinae</taxon>
        <taxon>Eumeta</taxon>
    </lineage>
</organism>
<reference evidence="2 3" key="1">
    <citation type="journal article" date="2019" name="Commun. Biol.">
        <title>The bagworm genome reveals a unique fibroin gene that provides high tensile strength.</title>
        <authorList>
            <person name="Kono N."/>
            <person name="Nakamura H."/>
            <person name="Ohtoshi R."/>
            <person name="Tomita M."/>
            <person name="Numata K."/>
            <person name="Arakawa K."/>
        </authorList>
    </citation>
    <scope>NUCLEOTIDE SEQUENCE [LARGE SCALE GENOMIC DNA]</scope>
</reference>
<accession>A0A4C1TMY7</accession>
<name>A0A4C1TMY7_EUMVA</name>
<keyword evidence="3" id="KW-1185">Reference proteome</keyword>
<gene>
    <name evidence="2" type="ORF">EVAR_9666_1</name>
</gene>
<dbReference type="Proteomes" id="UP000299102">
    <property type="component" value="Unassembled WGS sequence"/>
</dbReference>
<sequence>MRSRRAWYQLLSNSERQRSTERTRSSTRDIRGDSRVPLTAKKLLAKADALKKVIKAGALGIRDAINLNKRIRRPSLQRNSKL</sequence>
<evidence type="ECO:0000313" key="2">
    <source>
        <dbReference type="EMBL" id="GBP14771.1"/>
    </source>
</evidence>
<feature type="region of interest" description="Disordered" evidence="1">
    <location>
        <begin position="1"/>
        <end position="31"/>
    </location>
</feature>
<evidence type="ECO:0000256" key="1">
    <source>
        <dbReference type="SAM" id="MobiDB-lite"/>
    </source>
</evidence>
<feature type="compositionally biased region" description="Basic and acidic residues" evidence="1">
    <location>
        <begin position="15"/>
        <end position="31"/>
    </location>
</feature>
<evidence type="ECO:0000313" key="3">
    <source>
        <dbReference type="Proteomes" id="UP000299102"/>
    </source>
</evidence>
<comment type="caution">
    <text evidence="2">The sequence shown here is derived from an EMBL/GenBank/DDBJ whole genome shotgun (WGS) entry which is preliminary data.</text>
</comment>
<dbReference type="AlphaFoldDB" id="A0A4C1TMY7"/>
<proteinExistence type="predicted"/>
<dbReference type="EMBL" id="BGZK01000066">
    <property type="protein sequence ID" value="GBP14771.1"/>
    <property type="molecule type" value="Genomic_DNA"/>
</dbReference>
<protein>
    <submittedName>
        <fullName evidence="2">Uncharacterized protein</fullName>
    </submittedName>
</protein>